<dbReference type="PANTHER" id="PTHR31215">
    <property type="entry name" value="OS05G0510400 PROTEIN-RELATED"/>
    <property type="match status" value="1"/>
</dbReference>
<dbReference type="Pfam" id="PF12937">
    <property type="entry name" value="F-box-like"/>
    <property type="match status" value="1"/>
</dbReference>
<dbReference type="Proteomes" id="UP001634007">
    <property type="component" value="Unassembled WGS sequence"/>
</dbReference>
<accession>A0ABD3K5X3</accession>
<sequence length="308" mass="33315">MDCFDRLPDSIIVDIFNAVSDVKSLACCAAVSRRFNALVPHADALLLRVDRVVPEPDPDSLLPSFLRTLLSSVHHLLSPRAAPEPPNYPTRVLRGFSRMRDLEIELPSGDLMLEKGTVVRYRAAFGERLRSCVILGFRHWRGGGGAGEAQDGFGEGLTERVAWIVSALVGASARHRLAKEVATEHEGLARLAVRDRDGEGEVVMDKLGLREAAAAAAAAARSHGEGPRTVGMSTLRMSMRHQTTVEIAGGAGMRLEVPMLVVVRPDDDDGAPEDDAELALEAFGSGVYGEVVRALLKSKSYSMEMNSY</sequence>
<dbReference type="Gene3D" id="1.20.1280.50">
    <property type="match status" value="1"/>
</dbReference>
<evidence type="ECO:0000313" key="3">
    <source>
        <dbReference type="Proteomes" id="UP001634007"/>
    </source>
</evidence>
<feature type="domain" description="F-box" evidence="1">
    <location>
        <begin position="4"/>
        <end position="39"/>
    </location>
</feature>
<keyword evidence="3" id="KW-1185">Reference proteome</keyword>
<dbReference type="InterPro" id="IPR001810">
    <property type="entry name" value="F-box_dom"/>
</dbReference>
<dbReference type="SUPFAM" id="SSF81383">
    <property type="entry name" value="F-box domain"/>
    <property type="match status" value="1"/>
</dbReference>
<organism evidence="2 3">
    <name type="scientific">Eucalyptus globulus</name>
    <name type="common">Tasmanian blue gum</name>
    <dbReference type="NCBI Taxonomy" id="34317"/>
    <lineage>
        <taxon>Eukaryota</taxon>
        <taxon>Viridiplantae</taxon>
        <taxon>Streptophyta</taxon>
        <taxon>Embryophyta</taxon>
        <taxon>Tracheophyta</taxon>
        <taxon>Spermatophyta</taxon>
        <taxon>Magnoliopsida</taxon>
        <taxon>eudicotyledons</taxon>
        <taxon>Gunneridae</taxon>
        <taxon>Pentapetalae</taxon>
        <taxon>rosids</taxon>
        <taxon>malvids</taxon>
        <taxon>Myrtales</taxon>
        <taxon>Myrtaceae</taxon>
        <taxon>Myrtoideae</taxon>
        <taxon>Eucalypteae</taxon>
        <taxon>Eucalyptus</taxon>
    </lineage>
</organism>
<evidence type="ECO:0000259" key="1">
    <source>
        <dbReference type="Pfam" id="PF12937"/>
    </source>
</evidence>
<name>A0ABD3K5X3_EUCGL</name>
<dbReference type="InterPro" id="IPR036047">
    <property type="entry name" value="F-box-like_dom_sf"/>
</dbReference>
<evidence type="ECO:0000313" key="2">
    <source>
        <dbReference type="EMBL" id="KAL3733177.1"/>
    </source>
</evidence>
<reference evidence="2 3" key="1">
    <citation type="submission" date="2024-11" db="EMBL/GenBank/DDBJ databases">
        <title>Chromosome-level genome assembly of Eucalyptus globulus Labill. provides insights into its genome evolution.</title>
        <authorList>
            <person name="Li X."/>
        </authorList>
    </citation>
    <scope>NUCLEOTIDE SEQUENCE [LARGE SCALE GENOMIC DNA]</scope>
    <source>
        <strain evidence="2">CL2024</strain>
        <tissue evidence="2">Fresh tender leaves</tissue>
    </source>
</reference>
<dbReference type="EMBL" id="JBJKBG010000006">
    <property type="protein sequence ID" value="KAL3733177.1"/>
    <property type="molecule type" value="Genomic_DNA"/>
</dbReference>
<gene>
    <name evidence="2" type="ORF">ACJRO7_022667</name>
</gene>
<comment type="caution">
    <text evidence="2">The sequence shown here is derived from an EMBL/GenBank/DDBJ whole genome shotgun (WGS) entry which is preliminary data.</text>
</comment>
<proteinExistence type="predicted"/>
<dbReference type="InterPro" id="IPR044809">
    <property type="entry name" value="AUF1-like"/>
</dbReference>
<protein>
    <recommendedName>
        <fullName evidence="1">F-box domain-containing protein</fullName>
    </recommendedName>
</protein>
<dbReference type="AlphaFoldDB" id="A0ABD3K5X3"/>